<protein>
    <submittedName>
        <fullName evidence="1">Uncharacterized protein</fullName>
    </submittedName>
</protein>
<proteinExistence type="predicted"/>
<reference evidence="1 2" key="1">
    <citation type="submission" date="2015-02" db="EMBL/GenBank/DDBJ databases">
        <title>Complete genome sequences of Edwardsiella bacteriophages, PEi20 and PEi26.</title>
        <authorList>
            <person name="Yasuike M."/>
            <person name="Nishiki I."/>
            <person name="Iwasaki Y."/>
            <person name="Nakamura Y."/>
            <person name="Fujiwara A."/>
            <person name="Hassan E.S."/>
            <person name="Mahmoud M.M."/>
            <person name="Kawato Y."/>
            <person name="Nagai S."/>
            <person name="Kobayashi T."/>
            <person name="Ototake M."/>
            <person name="Nakai T."/>
        </authorList>
    </citation>
    <scope>NUCLEOTIDE SEQUENCE [LARGE SCALE GENOMIC DNA]</scope>
</reference>
<evidence type="ECO:0000313" key="2">
    <source>
        <dbReference type="Proteomes" id="UP000225144"/>
    </source>
</evidence>
<sequence>MKSRIIETTGLSSYGAVNVCFAVEYKEGFFSKWKTLYTTDWVDSEDPSYVKDRKNKCLKLLKVLRERGAHKIRTVLKD</sequence>
<accession>A0A0B6VPI9</accession>
<name>A0A0B6VPI9_9CAUD</name>
<evidence type="ECO:0000313" key="1">
    <source>
        <dbReference type="EMBL" id="BAQ23183.1"/>
    </source>
</evidence>
<dbReference type="Proteomes" id="UP000225144">
    <property type="component" value="Genome"/>
</dbReference>
<organism evidence="1 2">
    <name type="scientific">Edwardsiella phage PEi26</name>
    <dbReference type="NCBI Taxonomy" id="1608311"/>
    <lineage>
        <taxon>Viruses</taxon>
        <taxon>Duplodnaviria</taxon>
        <taxon>Heunggongvirae</taxon>
        <taxon>Uroviricota</taxon>
        <taxon>Caudoviricetes</taxon>
        <taxon>Pantevenvirales</taxon>
        <taxon>Straboviridae</taxon>
        <taxon>Tevenvirinae</taxon>
        <taxon>Kanagawavirus</taxon>
        <taxon>Kanagawavirus pei20</taxon>
    </lineage>
</organism>
<dbReference type="EMBL" id="AP014715">
    <property type="protein sequence ID" value="BAQ23183.1"/>
    <property type="molecule type" value="Genomic_DNA"/>
</dbReference>
<gene>
    <name evidence="1" type="primary">31.2</name>
</gene>